<proteinExistence type="predicted"/>
<reference evidence="1" key="1">
    <citation type="submission" date="2022-04" db="EMBL/GenBank/DDBJ databases">
        <title>Genome of the entomopathogenic fungus Entomophthora muscae.</title>
        <authorList>
            <person name="Elya C."/>
            <person name="Lovett B.R."/>
            <person name="Lee E."/>
            <person name="Macias A.M."/>
            <person name="Hajek A.E."/>
            <person name="De Bivort B.L."/>
            <person name="Kasson M.T."/>
            <person name="De Fine Licht H.H."/>
            <person name="Stajich J.E."/>
        </authorList>
    </citation>
    <scope>NUCLEOTIDE SEQUENCE</scope>
    <source>
        <strain evidence="1">Berkeley</strain>
    </source>
</reference>
<evidence type="ECO:0000313" key="1">
    <source>
        <dbReference type="EMBL" id="KAJ9048525.1"/>
    </source>
</evidence>
<protein>
    <submittedName>
        <fullName evidence="1">Uncharacterized protein</fullName>
    </submittedName>
</protein>
<dbReference type="EMBL" id="QTSX02007382">
    <property type="protein sequence ID" value="KAJ9048525.1"/>
    <property type="molecule type" value="Genomic_DNA"/>
</dbReference>
<keyword evidence="2" id="KW-1185">Reference proteome</keyword>
<dbReference type="Proteomes" id="UP001165960">
    <property type="component" value="Unassembled WGS sequence"/>
</dbReference>
<accession>A0ACC2REQ3</accession>
<organism evidence="1 2">
    <name type="scientific">Entomophthora muscae</name>
    <dbReference type="NCBI Taxonomy" id="34485"/>
    <lineage>
        <taxon>Eukaryota</taxon>
        <taxon>Fungi</taxon>
        <taxon>Fungi incertae sedis</taxon>
        <taxon>Zoopagomycota</taxon>
        <taxon>Entomophthoromycotina</taxon>
        <taxon>Entomophthoromycetes</taxon>
        <taxon>Entomophthorales</taxon>
        <taxon>Entomophthoraceae</taxon>
        <taxon>Entomophthora</taxon>
    </lineage>
</organism>
<sequence length="329" mass="37029">MNLWFTNLFPYLFVILFHLHTPKRQYPSTRIDSQTPVDKNKAFGYYHPPNAPFSPVHFTEYPANPDHKPWTLEDLQWYTRPNAPKEPYQIFCDSKAITIYPLIFNRKYNNPAAYLVPMELSPTPKPTILIPPLLILLARVVNSWECFTWHSQVPTSGVPYQYLLQLLPHLLELHGTPGILTFTIKDPELNPRQNLLQTARPIGWELNNPLLIDKVVASPPGGKPLVVLQDFSSKPPVQNAGNFPKVPTPDTGSLLNEINKSLNENYSKIPQNPGGGTELEEAPNTQIDKQKDLKSSHPKATSGKLPVPSATLPSETPMPICLSPENPTR</sequence>
<evidence type="ECO:0000313" key="2">
    <source>
        <dbReference type="Proteomes" id="UP001165960"/>
    </source>
</evidence>
<comment type="caution">
    <text evidence="1">The sequence shown here is derived from an EMBL/GenBank/DDBJ whole genome shotgun (WGS) entry which is preliminary data.</text>
</comment>
<gene>
    <name evidence="1" type="ORF">DSO57_1034252</name>
</gene>
<name>A0ACC2REQ3_9FUNG</name>